<keyword evidence="11 17" id="KW-0472">Membrane</keyword>
<dbReference type="AlphaFoldDB" id="A0A2A4X2R3"/>
<feature type="transmembrane region" description="Helical" evidence="17">
    <location>
        <begin position="71"/>
        <end position="96"/>
    </location>
</feature>
<dbReference type="NCBIfam" id="TIGR00560">
    <property type="entry name" value="pgsA"/>
    <property type="match status" value="1"/>
</dbReference>
<comment type="catalytic activity">
    <reaction evidence="14">
        <text>a CDP-1,2-diacyl-sn-glycerol + sn-glycerol 3-phosphate = a 1,2-diacyl-sn-glycero-3-phospho-(1'-sn-glycero-3'-phosphate) + CMP + H(+)</text>
        <dbReference type="Rhea" id="RHEA:12593"/>
        <dbReference type="ChEBI" id="CHEBI:15378"/>
        <dbReference type="ChEBI" id="CHEBI:57597"/>
        <dbReference type="ChEBI" id="CHEBI:58332"/>
        <dbReference type="ChEBI" id="CHEBI:60110"/>
        <dbReference type="ChEBI" id="CHEBI:60377"/>
        <dbReference type="EC" id="2.7.8.5"/>
    </reaction>
</comment>
<keyword evidence="8 17" id="KW-0812">Transmembrane</keyword>
<comment type="caution">
    <text evidence="18">The sequence shown here is derived from an EMBL/GenBank/DDBJ whole genome shotgun (WGS) entry which is preliminary data.</text>
</comment>
<evidence type="ECO:0000256" key="12">
    <source>
        <dbReference type="ARBA" id="ARBA00023209"/>
    </source>
</evidence>
<dbReference type="InterPro" id="IPR000462">
    <property type="entry name" value="CDP-OH_P_trans"/>
</dbReference>
<dbReference type="GO" id="GO:0008444">
    <property type="term" value="F:CDP-diacylglycerol-glycerol-3-phosphate 3-phosphatidyltransferase activity"/>
    <property type="evidence" value="ECO:0007669"/>
    <property type="project" value="UniProtKB-UniRule"/>
</dbReference>
<dbReference type="Pfam" id="PF01066">
    <property type="entry name" value="CDP-OH_P_transf"/>
    <property type="match status" value="1"/>
</dbReference>
<organism evidence="18 19">
    <name type="scientific">SAR86 cluster bacterium</name>
    <dbReference type="NCBI Taxonomy" id="2030880"/>
    <lineage>
        <taxon>Bacteria</taxon>
        <taxon>Pseudomonadati</taxon>
        <taxon>Pseudomonadota</taxon>
        <taxon>Gammaproteobacteria</taxon>
        <taxon>SAR86 cluster</taxon>
    </lineage>
</organism>
<evidence type="ECO:0000256" key="5">
    <source>
        <dbReference type="ARBA" id="ARBA00014944"/>
    </source>
</evidence>
<dbReference type="GO" id="GO:0046474">
    <property type="term" value="P:glycerophospholipid biosynthetic process"/>
    <property type="evidence" value="ECO:0007669"/>
    <property type="project" value="TreeGrafter"/>
</dbReference>
<keyword evidence="9 17" id="KW-1133">Transmembrane helix</keyword>
<dbReference type="Gene3D" id="1.20.120.1760">
    <property type="match status" value="1"/>
</dbReference>
<evidence type="ECO:0000256" key="16">
    <source>
        <dbReference type="RuleBase" id="RU003750"/>
    </source>
</evidence>
<evidence type="ECO:0000256" key="13">
    <source>
        <dbReference type="ARBA" id="ARBA00023264"/>
    </source>
</evidence>
<evidence type="ECO:0000256" key="15">
    <source>
        <dbReference type="NCBIfam" id="TIGR00560"/>
    </source>
</evidence>
<dbReference type="InterPro" id="IPR048254">
    <property type="entry name" value="CDP_ALCOHOL_P_TRANSF_CS"/>
</dbReference>
<gene>
    <name evidence="18" type="primary">pgsA</name>
    <name evidence="18" type="ORF">COB20_10765</name>
</gene>
<dbReference type="PANTHER" id="PTHR14269:SF62">
    <property type="entry name" value="CDP-DIACYLGLYCEROL--GLYCEROL-3-PHOSPHATE 3-PHOSPHATIDYLTRANSFERASE 1, CHLOROPLASTIC"/>
    <property type="match status" value="1"/>
</dbReference>
<dbReference type="PANTHER" id="PTHR14269">
    <property type="entry name" value="CDP-DIACYLGLYCEROL--GLYCEROL-3-PHOSPHATE 3-PHOSPHATIDYLTRANSFERASE-RELATED"/>
    <property type="match status" value="1"/>
</dbReference>
<accession>A0A2A4X2R3</accession>
<evidence type="ECO:0000256" key="10">
    <source>
        <dbReference type="ARBA" id="ARBA00023098"/>
    </source>
</evidence>
<name>A0A2A4X2R3_9GAMM</name>
<comment type="similarity">
    <text evidence="3 16">Belongs to the CDP-alcohol phosphatidyltransferase class-I family.</text>
</comment>
<evidence type="ECO:0000256" key="7">
    <source>
        <dbReference type="ARBA" id="ARBA00022679"/>
    </source>
</evidence>
<sequence length="182" mass="19847">MNWANIATISRVVLIPVVIYCYNLDTQSSHLLAAILFSIASLTDWLDGYLARKLDQTSEFGAFLDPVADKLLVAIIVIMLVSVYPALLLAGSIIIAREILVSALREWMAAQGLRDKVAVAFSGKLKTTVQMLAIITLLLANPSLPEWVLMLGYALIYLAAVLSISSGMQYFRAALGEQQSKS</sequence>
<dbReference type="InterPro" id="IPR043130">
    <property type="entry name" value="CDP-OH_PTrfase_TM_dom"/>
</dbReference>
<keyword evidence="13" id="KW-1208">Phospholipid metabolism</keyword>
<evidence type="ECO:0000313" key="19">
    <source>
        <dbReference type="Proteomes" id="UP000218767"/>
    </source>
</evidence>
<evidence type="ECO:0000256" key="8">
    <source>
        <dbReference type="ARBA" id="ARBA00022692"/>
    </source>
</evidence>
<evidence type="ECO:0000256" key="4">
    <source>
        <dbReference type="ARBA" id="ARBA00013170"/>
    </source>
</evidence>
<dbReference type="EC" id="2.7.8.5" evidence="4 15"/>
<dbReference type="EMBL" id="NVUL01000058">
    <property type="protein sequence ID" value="PCI76345.1"/>
    <property type="molecule type" value="Genomic_DNA"/>
</dbReference>
<evidence type="ECO:0000313" key="18">
    <source>
        <dbReference type="EMBL" id="PCI76345.1"/>
    </source>
</evidence>
<evidence type="ECO:0000256" key="2">
    <source>
        <dbReference type="ARBA" id="ARBA00005042"/>
    </source>
</evidence>
<dbReference type="PROSITE" id="PS00379">
    <property type="entry name" value="CDP_ALCOHOL_P_TRANSF"/>
    <property type="match status" value="1"/>
</dbReference>
<evidence type="ECO:0000256" key="6">
    <source>
        <dbReference type="ARBA" id="ARBA00022516"/>
    </source>
</evidence>
<comment type="subcellular location">
    <subcellularLocation>
        <location evidence="1">Membrane</location>
        <topology evidence="1">Multi-pass membrane protein</topology>
    </subcellularLocation>
</comment>
<keyword evidence="7 16" id="KW-0808">Transferase</keyword>
<proteinExistence type="inferred from homology"/>
<evidence type="ECO:0000256" key="11">
    <source>
        <dbReference type="ARBA" id="ARBA00023136"/>
    </source>
</evidence>
<protein>
    <recommendedName>
        <fullName evidence="5 15">CDP-diacylglycerol--glycerol-3-phosphate 3-phosphatidyltransferase</fullName>
        <ecNumber evidence="4 15">2.7.8.5</ecNumber>
    </recommendedName>
</protein>
<reference evidence="19" key="1">
    <citation type="submission" date="2017-08" db="EMBL/GenBank/DDBJ databases">
        <title>A dynamic microbial community with high functional redundancy inhabits the cold, oxic subseafloor aquifer.</title>
        <authorList>
            <person name="Tully B.J."/>
            <person name="Wheat C.G."/>
            <person name="Glazer B.T."/>
            <person name="Huber J.A."/>
        </authorList>
    </citation>
    <scope>NUCLEOTIDE SEQUENCE [LARGE SCALE GENOMIC DNA]</scope>
</reference>
<keyword evidence="6" id="KW-0444">Lipid biosynthesis</keyword>
<feature type="transmembrane region" description="Helical" evidence="17">
    <location>
        <begin position="117"/>
        <end position="141"/>
    </location>
</feature>
<keyword evidence="12" id="KW-0594">Phospholipid biosynthesis</keyword>
<evidence type="ECO:0000256" key="9">
    <source>
        <dbReference type="ARBA" id="ARBA00022989"/>
    </source>
</evidence>
<keyword evidence="10" id="KW-0443">Lipid metabolism</keyword>
<dbReference type="GO" id="GO:0016020">
    <property type="term" value="C:membrane"/>
    <property type="evidence" value="ECO:0007669"/>
    <property type="project" value="UniProtKB-SubCell"/>
</dbReference>
<evidence type="ECO:0000256" key="14">
    <source>
        <dbReference type="ARBA" id="ARBA00048586"/>
    </source>
</evidence>
<evidence type="ECO:0000256" key="17">
    <source>
        <dbReference type="SAM" id="Phobius"/>
    </source>
</evidence>
<comment type="pathway">
    <text evidence="2">Phospholipid metabolism; phosphatidylglycerol biosynthesis; phosphatidylglycerol from CDP-diacylglycerol: step 1/2.</text>
</comment>
<dbReference type="InterPro" id="IPR050324">
    <property type="entry name" value="CDP-alcohol_PTase-I"/>
</dbReference>
<feature type="transmembrane region" description="Helical" evidence="17">
    <location>
        <begin position="6"/>
        <end position="24"/>
    </location>
</feature>
<dbReference type="InterPro" id="IPR004570">
    <property type="entry name" value="Phosphatidylglycerol_P_synth"/>
</dbReference>
<evidence type="ECO:0000256" key="1">
    <source>
        <dbReference type="ARBA" id="ARBA00004141"/>
    </source>
</evidence>
<dbReference type="Proteomes" id="UP000218767">
    <property type="component" value="Unassembled WGS sequence"/>
</dbReference>
<dbReference type="PIRSF" id="PIRSF000847">
    <property type="entry name" value="Phos_ph_gly_syn"/>
    <property type="match status" value="1"/>
</dbReference>
<evidence type="ECO:0000256" key="3">
    <source>
        <dbReference type="ARBA" id="ARBA00010441"/>
    </source>
</evidence>
<feature type="transmembrane region" description="Helical" evidence="17">
    <location>
        <begin position="147"/>
        <end position="171"/>
    </location>
</feature>